<feature type="transmembrane region" description="Helical" evidence="10">
    <location>
        <begin position="196"/>
        <end position="214"/>
    </location>
</feature>
<keyword evidence="7 10" id="KW-1133">Transmembrane helix</keyword>
<protein>
    <recommendedName>
        <fullName evidence="10">Protein-export membrane protein SecF</fullName>
    </recommendedName>
</protein>
<dbReference type="GO" id="GO:0006605">
    <property type="term" value="P:protein targeting"/>
    <property type="evidence" value="ECO:0007669"/>
    <property type="project" value="UniProtKB-UniRule"/>
</dbReference>
<keyword evidence="8 10" id="KW-0811">Translocation</keyword>
<organism evidence="12 13">
    <name type="scientific">Candidatus Thermochlorobacter aerophilus</name>
    <dbReference type="NCBI Taxonomy" id="1868324"/>
    <lineage>
        <taxon>Bacteria</taxon>
        <taxon>Pseudomonadati</taxon>
        <taxon>Chlorobiota</taxon>
        <taxon>Chlorobiia</taxon>
        <taxon>Chlorobiales</taxon>
        <taxon>Candidatus Thermochlorobacteriaceae</taxon>
        <taxon>Candidatus Thermochlorobacter</taxon>
    </lineage>
</organism>
<evidence type="ECO:0000256" key="7">
    <source>
        <dbReference type="ARBA" id="ARBA00022989"/>
    </source>
</evidence>
<dbReference type="GO" id="GO:0043952">
    <property type="term" value="P:protein transport by the Sec complex"/>
    <property type="evidence" value="ECO:0007669"/>
    <property type="project" value="UniProtKB-UniRule"/>
</dbReference>
<dbReference type="Pfam" id="PF02355">
    <property type="entry name" value="SecD_SecF_C"/>
    <property type="match status" value="1"/>
</dbReference>
<dbReference type="PANTHER" id="PTHR30081:SF8">
    <property type="entry name" value="PROTEIN TRANSLOCASE SUBUNIT SECF"/>
    <property type="match status" value="1"/>
</dbReference>
<dbReference type="InterPro" id="IPR005665">
    <property type="entry name" value="SecF_bac"/>
</dbReference>
<evidence type="ECO:0000313" key="12">
    <source>
        <dbReference type="EMBL" id="RFM23600.1"/>
    </source>
</evidence>
<dbReference type="InterPro" id="IPR048634">
    <property type="entry name" value="SecD_SecF_C"/>
</dbReference>
<proteinExistence type="inferred from homology"/>
<dbReference type="AlphaFoldDB" id="A0A395LYJ7"/>
<keyword evidence="5 10" id="KW-0812">Transmembrane</keyword>
<dbReference type="InterPro" id="IPR022646">
    <property type="entry name" value="SecD/SecF_CS"/>
</dbReference>
<evidence type="ECO:0000256" key="2">
    <source>
        <dbReference type="ARBA" id="ARBA00022448"/>
    </source>
</evidence>
<dbReference type="InterPro" id="IPR055344">
    <property type="entry name" value="SecD_SecF_C_bact"/>
</dbReference>
<dbReference type="NCBIfam" id="TIGR00916">
    <property type="entry name" value="2A0604s01"/>
    <property type="match status" value="1"/>
</dbReference>
<keyword evidence="4" id="KW-0997">Cell inner membrane</keyword>
<evidence type="ECO:0000256" key="4">
    <source>
        <dbReference type="ARBA" id="ARBA00022519"/>
    </source>
</evidence>
<evidence type="ECO:0000259" key="11">
    <source>
        <dbReference type="PROSITE" id="PS50156"/>
    </source>
</evidence>
<dbReference type="NCBIfam" id="TIGR00966">
    <property type="entry name" value="transloc_SecF"/>
    <property type="match status" value="1"/>
</dbReference>
<evidence type="ECO:0000256" key="10">
    <source>
        <dbReference type="HAMAP-Rule" id="MF_01464"/>
    </source>
</evidence>
<accession>A0A395LYJ7</accession>
<feature type="transmembrane region" description="Helical" evidence="10">
    <location>
        <begin position="134"/>
        <end position="152"/>
    </location>
</feature>
<sequence>MRFLAKANFDFIGNRKIAYYISLTALTVGLASIIVRGFQLGIDFKGGTEVVVSFARPVDIGKIRSTVYSEGFSGQIKEYGSPREIILTMDFAGDLNEFQSTLTRILTRDFKDNPHEILRIDSVGPSIADDLRSSAISAILGALAMILIYVGIRFEFKFAAAGVLAIFHDVLIVAGLFSLLGGVFNAMPLEVDQSTIAAFLTIVGYSITDTVVVYDRIRENIKIRRTDPYDKIFNDSLNETLSRTIITATTTLLTVIMLFIFAGPTIRSFAFAIGMGILVGTYSSIFIAAPLVLDWCLRTGSKLKLRG</sequence>
<dbReference type="HAMAP" id="MF_01464_B">
    <property type="entry name" value="SecF_B"/>
    <property type="match status" value="1"/>
</dbReference>
<reference evidence="12 13" key="1">
    <citation type="journal article" date="2011" name="ISME J.">
        <title>Community ecology of hot spring cyanobacterial mats: predominant populations and their functional potential.</title>
        <authorList>
            <person name="Klatt C.G."/>
            <person name="Wood J.M."/>
            <person name="Rusch D.B."/>
            <person name="Bateson M.M."/>
            <person name="Hamamura N."/>
            <person name="Heidelberg J.F."/>
            <person name="Grossman A.R."/>
            <person name="Bhaya D."/>
            <person name="Cohan F.M."/>
            <person name="Kuhl M."/>
            <person name="Bryant D.A."/>
            <person name="Ward D.M."/>
        </authorList>
    </citation>
    <scope>NUCLEOTIDE SEQUENCE [LARGE SCALE GENOMIC DNA]</scope>
    <source>
        <strain evidence="12">OS</strain>
    </source>
</reference>
<evidence type="ECO:0000256" key="8">
    <source>
        <dbReference type="ARBA" id="ARBA00023010"/>
    </source>
</evidence>
<comment type="similarity">
    <text evidence="10">Belongs to the SecD/SecF family. SecF subfamily.</text>
</comment>
<dbReference type="GO" id="GO:0005886">
    <property type="term" value="C:plasma membrane"/>
    <property type="evidence" value="ECO:0007669"/>
    <property type="project" value="UniProtKB-SubCell"/>
</dbReference>
<evidence type="ECO:0000256" key="1">
    <source>
        <dbReference type="ARBA" id="ARBA00004651"/>
    </source>
</evidence>
<comment type="subcellular location">
    <subcellularLocation>
        <location evidence="1 10">Cell membrane</location>
        <topology evidence="1 10">Multi-pass membrane protein</topology>
    </subcellularLocation>
</comment>
<comment type="function">
    <text evidence="10">Part of the Sec protein translocase complex. Interacts with the SecYEG preprotein conducting channel. SecDF uses the proton motive force (PMF) to complete protein translocation after the ATP-dependent function of SecA.</text>
</comment>
<comment type="caution">
    <text evidence="12">The sequence shown here is derived from an EMBL/GenBank/DDBJ whole genome shotgun (WGS) entry which is preliminary data.</text>
</comment>
<dbReference type="SUPFAM" id="SSF82866">
    <property type="entry name" value="Multidrug efflux transporter AcrB transmembrane domain"/>
    <property type="match status" value="1"/>
</dbReference>
<feature type="transmembrane region" description="Helical" evidence="10">
    <location>
        <begin position="159"/>
        <end position="184"/>
    </location>
</feature>
<feature type="transmembrane region" description="Helical" evidence="10">
    <location>
        <begin position="269"/>
        <end position="297"/>
    </location>
</feature>
<dbReference type="GO" id="GO:0015450">
    <property type="term" value="F:protein-transporting ATPase activity"/>
    <property type="evidence" value="ECO:0007669"/>
    <property type="project" value="InterPro"/>
</dbReference>
<dbReference type="Gene3D" id="1.20.1640.10">
    <property type="entry name" value="Multidrug efflux transporter AcrB transmembrane domain"/>
    <property type="match status" value="1"/>
</dbReference>
<dbReference type="GO" id="GO:0065002">
    <property type="term" value="P:intracellular protein transmembrane transport"/>
    <property type="evidence" value="ECO:0007669"/>
    <property type="project" value="UniProtKB-UniRule"/>
</dbReference>
<evidence type="ECO:0000256" key="9">
    <source>
        <dbReference type="ARBA" id="ARBA00023136"/>
    </source>
</evidence>
<evidence type="ECO:0000256" key="5">
    <source>
        <dbReference type="ARBA" id="ARBA00022692"/>
    </source>
</evidence>
<name>A0A395LYJ7_9BACT</name>
<evidence type="ECO:0000256" key="6">
    <source>
        <dbReference type="ARBA" id="ARBA00022927"/>
    </source>
</evidence>
<feature type="transmembrane region" description="Helical" evidence="10">
    <location>
        <begin position="20"/>
        <end position="38"/>
    </location>
</feature>
<dbReference type="InterPro" id="IPR022645">
    <property type="entry name" value="SecD/SecF_bac"/>
</dbReference>
<dbReference type="InterPro" id="IPR022813">
    <property type="entry name" value="SecD/SecF_arch_bac"/>
</dbReference>
<feature type="domain" description="SSD" evidence="11">
    <location>
        <begin position="152"/>
        <end position="294"/>
    </location>
</feature>
<keyword evidence="3 10" id="KW-1003">Cell membrane</keyword>
<dbReference type="PANTHER" id="PTHR30081">
    <property type="entry name" value="PROTEIN-EXPORT MEMBRANE PROTEIN SEC"/>
    <property type="match status" value="1"/>
</dbReference>
<keyword evidence="2 10" id="KW-0813">Transport</keyword>
<comment type="subunit">
    <text evidence="10">Forms a complex with SecD. Part of the essential Sec protein translocation apparatus which comprises SecA, SecYEG and auxiliary proteins SecDF. Other proteins may also be involved.</text>
</comment>
<keyword evidence="6 10" id="KW-0653">Protein transport</keyword>
<dbReference type="Proteomes" id="UP000266389">
    <property type="component" value="Unassembled WGS sequence"/>
</dbReference>
<gene>
    <name evidence="10 12" type="primary">secF</name>
    <name evidence="12" type="ORF">D0433_10235</name>
</gene>
<evidence type="ECO:0000256" key="3">
    <source>
        <dbReference type="ARBA" id="ARBA00022475"/>
    </source>
</evidence>
<dbReference type="InterPro" id="IPR000731">
    <property type="entry name" value="SSD"/>
</dbReference>
<dbReference type="EMBL" id="PHFL01000061">
    <property type="protein sequence ID" value="RFM23600.1"/>
    <property type="molecule type" value="Genomic_DNA"/>
</dbReference>
<dbReference type="Pfam" id="PF07549">
    <property type="entry name" value="Sec_GG"/>
    <property type="match status" value="1"/>
</dbReference>
<keyword evidence="9 10" id="KW-0472">Membrane</keyword>
<evidence type="ECO:0000313" key="13">
    <source>
        <dbReference type="Proteomes" id="UP000266389"/>
    </source>
</evidence>
<dbReference type="PRINTS" id="PR01755">
    <property type="entry name" value="SECFTRNLCASE"/>
</dbReference>
<dbReference type="PROSITE" id="PS50156">
    <property type="entry name" value="SSD"/>
    <property type="match status" value="1"/>
</dbReference>
<feature type="transmembrane region" description="Helical" evidence="10">
    <location>
        <begin position="245"/>
        <end position="263"/>
    </location>
</feature>